<evidence type="ECO:0000259" key="17">
    <source>
        <dbReference type="PROSITE" id="PS50886"/>
    </source>
</evidence>
<evidence type="ECO:0000256" key="12">
    <source>
        <dbReference type="ARBA" id="ARBA00022917"/>
    </source>
</evidence>
<gene>
    <name evidence="18" type="ORF">A2556_01965</name>
</gene>
<protein>
    <recommendedName>
        <fullName evidence="5">Methionine--tRNA ligase</fullName>
        <ecNumber evidence="4">6.1.1.10</ecNumber>
    </recommendedName>
    <alternativeName>
        <fullName evidence="14">Methionyl-tRNA synthetase</fullName>
    </alternativeName>
</protein>
<keyword evidence="8" id="KW-0436">Ligase</keyword>
<dbReference type="Gene3D" id="2.40.50.140">
    <property type="entry name" value="Nucleic acid-binding proteins"/>
    <property type="match status" value="1"/>
</dbReference>
<keyword evidence="6" id="KW-0963">Cytoplasm</keyword>
<dbReference type="GO" id="GO:0004825">
    <property type="term" value="F:methionine-tRNA ligase activity"/>
    <property type="evidence" value="ECO:0007669"/>
    <property type="project" value="UniProtKB-EC"/>
</dbReference>
<dbReference type="PANTHER" id="PTHR11586">
    <property type="entry name" value="TRNA-AMINOACYLATION COFACTOR ARC1 FAMILY MEMBER"/>
    <property type="match status" value="1"/>
</dbReference>
<dbReference type="InterPro" id="IPR002547">
    <property type="entry name" value="tRNA-bd_dom"/>
</dbReference>
<dbReference type="InterPro" id="IPR012340">
    <property type="entry name" value="NA-bd_OB-fold"/>
</dbReference>
<comment type="caution">
    <text evidence="18">The sequence shown here is derived from an EMBL/GenBank/DDBJ whole genome shotgun (WGS) entry which is preliminary data.</text>
</comment>
<comment type="catalytic activity">
    <reaction evidence="15">
        <text>tRNA(Met) + L-methionine + ATP = L-methionyl-tRNA(Met) + AMP + diphosphate</text>
        <dbReference type="Rhea" id="RHEA:13481"/>
        <dbReference type="Rhea" id="RHEA-COMP:9667"/>
        <dbReference type="Rhea" id="RHEA-COMP:9698"/>
        <dbReference type="ChEBI" id="CHEBI:30616"/>
        <dbReference type="ChEBI" id="CHEBI:33019"/>
        <dbReference type="ChEBI" id="CHEBI:57844"/>
        <dbReference type="ChEBI" id="CHEBI:78442"/>
        <dbReference type="ChEBI" id="CHEBI:78530"/>
        <dbReference type="ChEBI" id="CHEBI:456215"/>
        <dbReference type="EC" id="6.1.1.10"/>
    </reaction>
</comment>
<dbReference type="Pfam" id="PF01588">
    <property type="entry name" value="tRNA_bind"/>
    <property type="match status" value="1"/>
</dbReference>
<evidence type="ECO:0000256" key="14">
    <source>
        <dbReference type="ARBA" id="ARBA00030904"/>
    </source>
</evidence>
<evidence type="ECO:0000313" key="18">
    <source>
        <dbReference type="EMBL" id="OHA60422.1"/>
    </source>
</evidence>
<keyword evidence="13" id="KW-0030">Aminoacyl-tRNA synthetase</keyword>
<evidence type="ECO:0000256" key="11">
    <source>
        <dbReference type="ARBA" id="ARBA00022884"/>
    </source>
</evidence>
<dbReference type="Proteomes" id="UP000177140">
    <property type="component" value="Unassembled WGS sequence"/>
</dbReference>
<dbReference type="GO" id="GO:0000049">
    <property type="term" value="F:tRNA binding"/>
    <property type="evidence" value="ECO:0007669"/>
    <property type="project" value="UniProtKB-UniRule"/>
</dbReference>
<keyword evidence="10" id="KW-0067">ATP-binding</keyword>
<name>A0A1G2QKA2_9BACT</name>
<evidence type="ECO:0000256" key="3">
    <source>
        <dbReference type="ARBA" id="ARBA00011738"/>
    </source>
</evidence>
<keyword evidence="7 16" id="KW-0820">tRNA-binding</keyword>
<evidence type="ECO:0000256" key="6">
    <source>
        <dbReference type="ARBA" id="ARBA00022490"/>
    </source>
</evidence>
<reference evidence="18 19" key="1">
    <citation type="journal article" date="2016" name="Nat. Commun.">
        <title>Thousands of microbial genomes shed light on interconnected biogeochemical processes in an aquifer system.</title>
        <authorList>
            <person name="Anantharaman K."/>
            <person name="Brown C.T."/>
            <person name="Hug L.A."/>
            <person name="Sharon I."/>
            <person name="Castelle C.J."/>
            <person name="Probst A.J."/>
            <person name="Thomas B.C."/>
            <person name="Singh A."/>
            <person name="Wilkins M.J."/>
            <person name="Karaoz U."/>
            <person name="Brodie E.L."/>
            <person name="Williams K.H."/>
            <person name="Hubbard S.S."/>
            <person name="Banfield J.F."/>
        </authorList>
    </citation>
    <scope>NUCLEOTIDE SEQUENCE [LARGE SCALE GENOMIC DNA]</scope>
</reference>
<sequence length="116" mass="12420">MLSYDQFKQTELKVVTILEASRVEGSDKLLKLKVSLGHPKTPLGSGEEQRQIIAGIGKAYEPENIIGRQIAIVVNLEPRSLMGLDSQGMVLAAHGANGEAVLLSPDKEVPNGSEIS</sequence>
<evidence type="ECO:0000256" key="2">
    <source>
        <dbReference type="ARBA" id="ARBA00004496"/>
    </source>
</evidence>
<dbReference type="GO" id="GO:0005524">
    <property type="term" value="F:ATP binding"/>
    <property type="evidence" value="ECO:0007669"/>
    <property type="project" value="UniProtKB-KW"/>
</dbReference>
<evidence type="ECO:0000256" key="16">
    <source>
        <dbReference type="PROSITE-ProRule" id="PRU00209"/>
    </source>
</evidence>
<dbReference type="InterPro" id="IPR051270">
    <property type="entry name" value="Tyrosine-tRNA_ligase_regulator"/>
</dbReference>
<evidence type="ECO:0000256" key="8">
    <source>
        <dbReference type="ARBA" id="ARBA00022598"/>
    </source>
</evidence>
<organism evidence="18 19">
    <name type="scientific">Candidatus Vogelbacteria bacterium RIFOXYD2_FULL_44_9</name>
    <dbReference type="NCBI Taxonomy" id="1802441"/>
    <lineage>
        <taxon>Bacteria</taxon>
        <taxon>Candidatus Vogeliibacteriota</taxon>
    </lineage>
</organism>
<dbReference type="EC" id="6.1.1.10" evidence="4"/>
<evidence type="ECO:0000256" key="10">
    <source>
        <dbReference type="ARBA" id="ARBA00022840"/>
    </source>
</evidence>
<evidence type="ECO:0000256" key="1">
    <source>
        <dbReference type="ARBA" id="ARBA00003314"/>
    </source>
</evidence>
<dbReference type="PROSITE" id="PS50886">
    <property type="entry name" value="TRBD"/>
    <property type="match status" value="1"/>
</dbReference>
<dbReference type="EMBL" id="MHTM01000050">
    <property type="protein sequence ID" value="OHA60422.1"/>
    <property type="molecule type" value="Genomic_DNA"/>
</dbReference>
<dbReference type="FunFam" id="2.40.50.140:FF:000042">
    <property type="entry name" value="Methionine--tRNA ligase"/>
    <property type="match status" value="1"/>
</dbReference>
<evidence type="ECO:0000256" key="7">
    <source>
        <dbReference type="ARBA" id="ARBA00022555"/>
    </source>
</evidence>
<accession>A0A1G2QKA2</accession>
<dbReference type="GO" id="GO:0006431">
    <property type="term" value="P:methionyl-tRNA aminoacylation"/>
    <property type="evidence" value="ECO:0007669"/>
    <property type="project" value="InterPro"/>
</dbReference>
<comment type="subcellular location">
    <subcellularLocation>
        <location evidence="2">Cytoplasm</location>
    </subcellularLocation>
</comment>
<feature type="domain" description="TRNA-binding" evidence="17">
    <location>
        <begin position="6"/>
        <end position="116"/>
    </location>
</feature>
<dbReference type="SUPFAM" id="SSF50249">
    <property type="entry name" value="Nucleic acid-binding proteins"/>
    <property type="match status" value="1"/>
</dbReference>
<keyword evidence="9" id="KW-0547">Nucleotide-binding</keyword>
<comment type="subunit">
    <text evidence="3">Homodimer.</text>
</comment>
<keyword evidence="11 16" id="KW-0694">RNA-binding</keyword>
<evidence type="ECO:0000256" key="15">
    <source>
        <dbReference type="ARBA" id="ARBA00047364"/>
    </source>
</evidence>
<dbReference type="GO" id="GO:0005737">
    <property type="term" value="C:cytoplasm"/>
    <property type="evidence" value="ECO:0007669"/>
    <property type="project" value="UniProtKB-SubCell"/>
</dbReference>
<evidence type="ECO:0000256" key="5">
    <source>
        <dbReference type="ARBA" id="ARBA00018753"/>
    </source>
</evidence>
<proteinExistence type="predicted"/>
<evidence type="ECO:0000256" key="13">
    <source>
        <dbReference type="ARBA" id="ARBA00023146"/>
    </source>
</evidence>
<dbReference type="CDD" id="cd02800">
    <property type="entry name" value="tRNA_bind_EcMetRS_like"/>
    <property type="match status" value="1"/>
</dbReference>
<dbReference type="AlphaFoldDB" id="A0A1G2QKA2"/>
<evidence type="ECO:0000256" key="9">
    <source>
        <dbReference type="ARBA" id="ARBA00022741"/>
    </source>
</evidence>
<dbReference type="PANTHER" id="PTHR11586:SF37">
    <property type="entry name" value="TRNA-BINDING DOMAIN-CONTAINING PROTEIN"/>
    <property type="match status" value="1"/>
</dbReference>
<evidence type="ECO:0000313" key="19">
    <source>
        <dbReference type="Proteomes" id="UP000177140"/>
    </source>
</evidence>
<comment type="function">
    <text evidence="1">Is required not only for elongation of protein synthesis but also for the initiation of all mRNA translation through initiator tRNA(fMet) aminoacylation.</text>
</comment>
<dbReference type="InterPro" id="IPR004495">
    <property type="entry name" value="Met-tRNA-synth_bsu_C"/>
</dbReference>
<keyword evidence="12" id="KW-0648">Protein biosynthesis</keyword>
<evidence type="ECO:0000256" key="4">
    <source>
        <dbReference type="ARBA" id="ARBA00012838"/>
    </source>
</evidence>